<reference evidence="2 3" key="1">
    <citation type="submission" date="2024-02" db="UniProtKB">
        <authorList>
            <consortium name="WormBaseParasite"/>
        </authorList>
    </citation>
    <scope>IDENTIFICATION</scope>
</reference>
<organism evidence="1 2">
    <name type="scientific">Mesorhabditis belari</name>
    <dbReference type="NCBI Taxonomy" id="2138241"/>
    <lineage>
        <taxon>Eukaryota</taxon>
        <taxon>Metazoa</taxon>
        <taxon>Ecdysozoa</taxon>
        <taxon>Nematoda</taxon>
        <taxon>Chromadorea</taxon>
        <taxon>Rhabditida</taxon>
        <taxon>Rhabditina</taxon>
        <taxon>Rhabditomorpha</taxon>
        <taxon>Rhabditoidea</taxon>
        <taxon>Rhabditidae</taxon>
        <taxon>Mesorhabditinae</taxon>
        <taxon>Mesorhabditis</taxon>
    </lineage>
</organism>
<evidence type="ECO:0000313" key="2">
    <source>
        <dbReference type="WBParaSite" id="MBELARI_LOCUS9468"/>
    </source>
</evidence>
<sequence>MIPEFPMPDEADLLLSKPARPLFSVYSATLLPKSLTTLPSLGLTMTKLPESKIDISLAVRQAKCSHEAQRCLRPVTQTKSSTMHSMVKKMSLFSTQLSSKLLV</sequence>
<keyword evidence="1" id="KW-1185">Reference proteome</keyword>
<accession>A0AAF3FRX8</accession>
<dbReference type="Proteomes" id="UP000887575">
    <property type="component" value="Unassembled WGS sequence"/>
</dbReference>
<proteinExistence type="predicted"/>
<evidence type="ECO:0000313" key="3">
    <source>
        <dbReference type="WBParaSite" id="MBELARI_LOCUS9554"/>
    </source>
</evidence>
<dbReference type="AlphaFoldDB" id="A0AAF3FRX8"/>
<protein>
    <submittedName>
        <fullName evidence="2 3">Uncharacterized protein</fullName>
    </submittedName>
</protein>
<dbReference type="WBParaSite" id="MBELARI_LOCUS9554">
    <property type="protein sequence ID" value="MBELARI_LOCUS9554"/>
    <property type="gene ID" value="MBELARI_LOCUS9554"/>
</dbReference>
<name>A0AAF3FRX8_9BILA</name>
<evidence type="ECO:0000313" key="1">
    <source>
        <dbReference type="Proteomes" id="UP000887575"/>
    </source>
</evidence>
<dbReference type="WBParaSite" id="MBELARI_LOCUS9468">
    <property type="protein sequence ID" value="MBELARI_LOCUS9468"/>
    <property type="gene ID" value="MBELARI_LOCUS9468"/>
</dbReference>